<dbReference type="InterPro" id="IPR034746">
    <property type="entry name" value="POTRA"/>
</dbReference>
<reference evidence="10" key="2">
    <citation type="submission" date="2019-11" db="EMBL/GenBank/DDBJ databases">
        <title>Improved Assembly of Tolypothrix boutellei genome.</title>
        <authorList>
            <person name="Sarangi A.N."/>
            <person name="Mukherjee M."/>
            <person name="Ghosh S."/>
            <person name="Singh D."/>
            <person name="Das A."/>
            <person name="Kant S."/>
            <person name="Prusty A."/>
            <person name="Tripathy S."/>
        </authorList>
    </citation>
    <scope>NUCLEOTIDE SEQUENCE</scope>
    <source>
        <strain evidence="10">VB521301</strain>
    </source>
</reference>
<dbReference type="PROSITE" id="PS51779">
    <property type="entry name" value="POTRA"/>
    <property type="match status" value="1"/>
</dbReference>
<keyword evidence="5 8" id="KW-1133">Transmembrane helix</keyword>
<evidence type="ECO:0000313" key="12">
    <source>
        <dbReference type="Proteomes" id="UP000029738"/>
    </source>
</evidence>
<evidence type="ECO:0000256" key="8">
    <source>
        <dbReference type="SAM" id="Phobius"/>
    </source>
</evidence>
<keyword evidence="2" id="KW-1003">Cell membrane</keyword>
<sequence>MAGIVSVSRADLEGRRKKLRQQRQMKFIQAAWQTFAVSSLASGLLWIAIQPIWVLKTSKDIVILGNHLLPDEAIQSLLVLSYPQSLWRIEPHRLAESLKQEPTIAQATVSRRLFPPGLIVQIDERKPVAIAERVIRSNSALQDCPVAPTHGESHPTDCPTEAVRATAPRTEQGNKGSINKKVSVGLLDADGVWIPLDKGKPLNPNVQLPNLKVIGSPEQYRSYWGSLYQAIMQGSVKVLEIDFQDPTNLILKTELGNVHFGAPNVQLLEKIKVLAQMRHLPAQLNLSQIEYIDLKNPDQPIVQMNQRKQLLNAPKP</sequence>
<evidence type="ECO:0000259" key="9">
    <source>
        <dbReference type="PROSITE" id="PS51779"/>
    </source>
</evidence>
<comment type="subcellular location">
    <subcellularLocation>
        <location evidence="1">Membrane</location>
    </subcellularLocation>
</comment>
<dbReference type="InterPro" id="IPR050487">
    <property type="entry name" value="FtsQ_DivIB"/>
</dbReference>
<evidence type="ECO:0000313" key="10">
    <source>
        <dbReference type="EMBL" id="KAF3886593.1"/>
    </source>
</evidence>
<keyword evidence="7" id="KW-0131">Cell cycle</keyword>
<dbReference type="OrthoDB" id="527430at2"/>
<dbReference type="EMBL" id="JHEG04000001">
    <property type="protein sequence ID" value="KAF3886593.1"/>
    <property type="molecule type" value="Genomic_DNA"/>
</dbReference>
<keyword evidence="12" id="KW-1185">Reference proteome</keyword>
<accession>A0A0C1N7M2</accession>
<feature type="transmembrane region" description="Helical" evidence="8">
    <location>
        <begin position="27"/>
        <end position="49"/>
    </location>
</feature>
<evidence type="ECO:0000256" key="1">
    <source>
        <dbReference type="ARBA" id="ARBA00004370"/>
    </source>
</evidence>
<evidence type="ECO:0000313" key="11">
    <source>
        <dbReference type="EMBL" id="KIE10607.1"/>
    </source>
</evidence>
<reference evidence="11" key="1">
    <citation type="journal article" date="2015" name="Genome Announc.">
        <title>Draft Genome Sequence of Tolypothrix boutellei Strain VB521301.</title>
        <authorList>
            <person name="Chandrababunaidu M.M."/>
            <person name="Singh D."/>
            <person name="Sen D."/>
            <person name="Bhan S."/>
            <person name="Das S."/>
            <person name="Gupta A."/>
            <person name="Adhikary S.P."/>
            <person name="Tripathy S."/>
        </authorList>
    </citation>
    <scope>NUCLEOTIDE SEQUENCE</scope>
    <source>
        <strain evidence="11">VB521301</strain>
    </source>
</reference>
<proteinExistence type="predicted"/>
<name>A0A0C1N7M2_9CYAN</name>
<evidence type="ECO:0000256" key="3">
    <source>
        <dbReference type="ARBA" id="ARBA00022618"/>
    </source>
</evidence>
<comment type="caution">
    <text evidence="11">The sequence shown here is derived from an EMBL/GenBank/DDBJ whole genome shotgun (WGS) entry which is preliminary data.</text>
</comment>
<dbReference type="PANTHER" id="PTHR37820:SF1">
    <property type="entry name" value="CELL DIVISION PROTEIN FTSQ"/>
    <property type="match status" value="1"/>
</dbReference>
<evidence type="ECO:0000256" key="7">
    <source>
        <dbReference type="ARBA" id="ARBA00023306"/>
    </source>
</evidence>
<dbReference type="GO" id="GO:0051301">
    <property type="term" value="P:cell division"/>
    <property type="evidence" value="ECO:0007669"/>
    <property type="project" value="UniProtKB-KW"/>
</dbReference>
<feature type="domain" description="POTRA" evidence="9">
    <location>
        <begin position="56"/>
        <end position="125"/>
    </location>
</feature>
<keyword evidence="3 11" id="KW-0132">Cell division</keyword>
<dbReference type="InterPro" id="IPR013685">
    <property type="entry name" value="POTRA_FtsQ_type"/>
</dbReference>
<gene>
    <name evidence="11" type="ORF">DA73_0218980</name>
    <name evidence="10" type="ORF">DA73_0400014755</name>
</gene>
<evidence type="ECO:0000256" key="6">
    <source>
        <dbReference type="ARBA" id="ARBA00023136"/>
    </source>
</evidence>
<dbReference type="GO" id="GO:0005886">
    <property type="term" value="C:plasma membrane"/>
    <property type="evidence" value="ECO:0007669"/>
    <property type="project" value="TreeGrafter"/>
</dbReference>
<evidence type="ECO:0000256" key="5">
    <source>
        <dbReference type="ARBA" id="ARBA00022989"/>
    </source>
</evidence>
<dbReference type="Pfam" id="PF08478">
    <property type="entry name" value="POTRA_1"/>
    <property type="match status" value="1"/>
</dbReference>
<organism evidence="11">
    <name type="scientific">Tolypothrix bouteillei VB521301</name>
    <dbReference type="NCBI Taxonomy" id="1479485"/>
    <lineage>
        <taxon>Bacteria</taxon>
        <taxon>Bacillati</taxon>
        <taxon>Cyanobacteriota</taxon>
        <taxon>Cyanophyceae</taxon>
        <taxon>Nostocales</taxon>
        <taxon>Tolypothrichaceae</taxon>
        <taxon>Tolypothrix</taxon>
    </lineage>
</organism>
<dbReference type="EMBL" id="JHEG02000048">
    <property type="protein sequence ID" value="KIE10607.1"/>
    <property type="molecule type" value="Genomic_DNA"/>
</dbReference>
<dbReference type="PANTHER" id="PTHR37820">
    <property type="entry name" value="CELL DIVISION PROTEIN DIVIB"/>
    <property type="match status" value="1"/>
</dbReference>
<keyword evidence="4 8" id="KW-0812">Transmembrane</keyword>
<dbReference type="AlphaFoldDB" id="A0A0C1N7M2"/>
<keyword evidence="6 8" id="KW-0472">Membrane</keyword>
<dbReference type="RefSeq" id="WP_038074715.1">
    <property type="nucleotide sequence ID" value="NZ_JHEG04000001.1"/>
</dbReference>
<evidence type="ECO:0000256" key="2">
    <source>
        <dbReference type="ARBA" id="ARBA00022475"/>
    </source>
</evidence>
<protein>
    <submittedName>
        <fullName evidence="11">Cell division protein FtsQ</fullName>
    </submittedName>
    <submittedName>
        <fullName evidence="10">FtsQ-type POTRA domain-containing protein</fullName>
    </submittedName>
</protein>
<dbReference type="STRING" id="1479485.DA73_0218980"/>
<evidence type="ECO:0000256" key="4">
    <source>
        <dbReference type="ARBA" id="ARBA00022692"/>
    </source>
</evidence>
<dbReference type="Proteomes" id="UP000029738">
    <property type="component" value="Unassembled WGS sequence"/>
</dbReference>